<sequence length="270" mass="29935">MTQDDDAQRLRDAMYGEINLGAFSLFSGGFINYGYWNVIPNGPISAAERTESQAELYRRVVAQLNVGDSDHLLELGSGIGAGAALVAEHFGPRKLSCLDRSPEQLERAEANTVEVRRRYPDRVEFRQGSMTDIPWPAETFNGVYSVEALQHVDDLDATAREVSRVLVPGGRFSTATFFEPDEAPSSVEPELLETVDSGVDVLRPVGEFAAALQNAGLDEVSVTSLGDHVWVGMDRWIAQTEYADSWGRNWLRAWHSGWVDYFLITAHKPT</sequence>
<dbReference type="PANTHER" id="PTHR44068:SF11">
    <property type="entry name" value="GERANYL DIPHOSPHATE 2-C-METHYLTRANSFERASE"/>
    <property type="match status" value="1"/>
</dbReference>
<dbReference type="RefSeq" id="WP_142043538.1">
    <property type="nucleotide sequence ID" value="NZ_JBHTGS010000003.1"/>
</dbReference>
<organism evidence="3 4">
    <name type="scientific">Stackebrandtia endophytica</name>
    <dbReference type="NCBI Taxonomy" id="1496996"/>
    <lineage>
        <taxon>Bacteria</taxon>
        <taxon>Bacillati</taxon>
        <taxon>Actinomycetota</taxon>
        <taxon>Actinomycetes</taxon>
        <taxon>Glycomycetales</taxon>
        <taxon>Glycomycetaceae</taxon>
        <taxon>Stackebrandtia</taxon>
    </lineage>
</organism>
<keyword evidence="3" id="KW-0489">Methyltransferase</keyword>
<evidence type="ECO:0000256" key="1">
    <source>
        <dbReference type="ARBA" id="ARBA00022679"/>
    </source>
</evidence>
<dbReference type="Proteomes" id="UP000317043">
    <property type="component" value="Unassembled WGS sequence"/>
</dbReference>
<comment type="caution">
    <text evidence="3">The sequence shown here is derived from an EMBL/GenBank/DDBJ whole genome shotgun (WGS) entry which is preliminary data.</text>
</comment>
<dbReference type="AlphaFoldDB" id="A0A543B1Q7"/>
<evidence type="ECO:0000259" key="2">
    <source>
        <dbReference type="Pfam" id="PF08241"/>
    </source>
</evidence>
<dbReference type="OrthoDB" id="9769602at2"/>
<dbReference type="InterPro" id="IPR029063">
    <property type="entry name" value="SAM-dependent_MTases_sf"/>
</dbReference>
<dbReference type="InterPro" id="IPR013216">
    <property type="entry name" value="Methyltransf_11"/>
</dbReference>
<dbReference type="SUPFAM" id="SSF53335">
    <property type="entry name" value="S-adenosyl-L-methionine-dependent methyltransferases"/>
    <property type="match status" value="1"/>
</dbReference>
<name>A0A543B1Q7_9ACTN</name>
<accession>A0A543B1Q7</accession>
<keyword evidence="1 3" id="KW-0808">Transferase</keyword>
<dbReference type="PANTHER" id="PTHR44068">
    <property type="entry name" value="ZGC:194242"/>
    <property type="match status" value="1"/>
</dbReference>
<dbReference type="GO" id="GO:0032259">
    <property type="term" value="P:methylation"/>
    <property type="evidence" value="ECO:0007669"/>
    <property type="project" value="UniProtKB-KW"/>
</dbReference>
<dbReference type="InParanoid" id="A0A543B1Q7"/>
<evidence type="ECO:0000313" key="4">
    <source>
        <dbReference type="Proteomes" id="UP000317043"/>
    </source>
</evidence>
<protein>
    <submittedName>
        <fullName evidence="3">Methyltransferase family protein</fullName>
    </submittedName>
</protein>
<reference evidence="3 4" key="1">
    <citation type="submission" date="2019-06" db="EMBL/GenBank/DDBJ databases">
        <title>Sequencing the genomes of 1000 actinobacteria strains.</title>
        <authorList>
            <person name="Klenk H.-P."/>
        </authorList>
    </citation>
    <scope>NUCLEOTIDE SEQUENCE [LARGE SCALE GENOMIC DNA]</scope>
    <source>
        <strain evidence="3 4">DSM 45928</strain>
    </source>
</reference>
<dbReference type="EMBL" id="VFOW01000001">
    <property type="protein sequence ID" value="TQL78751.1"/>
    <property type="molecule type" value="Genomic_DNA"/>
</dbReference>
<evidence type="ECO:0000313" key="3">
    <source>
        <dbReference type="EMBL" id="TQL78751.1"/>
    </source>
</evidence>
<dbReference type="GO" id="GO:0008757">
    <property type="term" value="F:S-adenosylmethionine-dependent methyltransferase activity"/>
    <property type="evidence" value="ECO:0007669"/>
    <property type="project" value="InterPro"/>
</dbReference>
<feature type="domain" description="Methyltransferase type 11" evidence="2">
    <location>
        <begin position="73"/>
        <end position="172"/>
    </location>
</feature>
<gene>
    <name evidence="3" type="ORF">FB566_4344</name>
</gene>
<dbReference type="Gene3D" id="3.40.50.150">
    <property type="entry name" value="Vaccinia Virus protein VP39"/>
    <property type="match status" value="1"/>
</dbReference>
<dbReference type="InterPro" id="IPR050447">
    <property type="entry name" value="Erg6_SMT_methyltransf"/>
</dbReference>
<dbReference type="Pfam" id="PF08241">
    <property type="entry name" value="Methyltransf_11"/>
    <property type="match status" value="1"/>
</dbReference>
<keyword evidence="4" id="KW-1185">Reference proteome</keyword>
<proteinExistence type="predicted"/>
<dbReference type="CDD" id="cd02440">
    <property type="entry name" value="AdoMet_MTases"/>
    <property type="match status" value="1"/>
</dbReference>